<name>F6HBT5_VITVI</name>
<protein>
    <submittedName>
        <fullName evidence="3">Uncharacterized protein</fullName>
    </submittedName>
</protein>
<gene>
    <name evidence="3" type="ordered locus">VIT_09s0018g01370</name>
</gene>
<dbReference type="HOGENOM" id="CLU_1996760_0_0_1"/>
<dbReference type="GO" id="GO:0043539">
    <property type="term" value="F:protein serine/threonine kinase activator activity"/>
    <property type="evidence" value="ECO:0007669"/>
    <property type="project" value="InterPro"/>
</dbReference>
<dbReference type="EMBL" id="FN595513">
    <property type="protein sequence ID" value="CCB49700.1"/>
    <property type="molecule type" value="Genomic_DNA"/>
</dbReference>
<dbReference type="PaxDb" id="29760-VIT_09s0018g01370.t01"/>
<dbReference type="InterPro" id="IPR047173">
    <property type="entry name" value="STRAD_A/B-like"/>
</dbReference>
<dbReference type="PANTHER" id="PTHR48014">
    <property type="entry name" value="SERINE/THREONINE-PROTEIN KINASE FRAY2"/>
    <property type="match status" value="1"/>
</dbReference>
<proteinExistence type="inferred from homology"/>
<evidence type="ECO:0000256" key="2">
    <source>
        <dbReference type="SAM" id="MobiDB-lite"/>
    </source>
</evidence>
<dbReference type="eggNOG" id="ENOG502S9F0">
    <property type="taxonomic scope" value="Eukaryota"/>
</dbReference>
<reference evidence="4" key="1">
    <citation type="journal article" date="2007" name="Nature">
        <title>The grapevine genome sequence suggests ancestral hexaploidization in major angiosperm phyla.</title>
        <authorList>
            <consortium name="The French-Italian Public Consortium for Grapevine Genome Characterization."/>
            <person name="Jaillon O."/>
            <person name="Aury J.-M."/>
            <person name="Noel B."/>
            <person name="Policriti A."/>
            <person name="Clepet C."/>
            <person name="Casagrande A."/>
            <person name="Choisne N."/>
            <person name="Aubourg S."/>
            <person name="Vitulo N."/>
            <person name="Jubin C."/>
            <person name="Vezzi A."/>
            <person name="Legeai F."/>
            <person name="Hugueney P."/>
            <person name="Dasilva C."/>
            <person name="Horner D."/>
            <person name="Mica E."/>
            <person name="Jublot D."/>
            <person name="Poulain J."/>
            <person name="Bruyere C."/>
            <person name="Billault A."/>
            <person name="Segurens B."/>
            <person name="Gouyvenoux M."/>
            <person name="Ugarte E."/>
            <person name="Cattonaro F."/>
            <person name="Anthouard V."/>
            <person name="Vico V."/>
            <person name="Del Fabbro C."/>
            <person name="Alaux M."/>
            <person name="Di Gaspero G."/>
            <person name="Dumas V."/>
            <person name="Felice N."/>
            <person name="Paillard S."/>
            <person name="Juman I."/>
            <person name="Moroldo M."/>
            <person name="Scalabrin S."/>
            <person name="Canaguier A."/>
            <person name="Le Clainche I."/>
            <person name="Malacrida G."/>
            <person name="Durand E."/>
            <person name="Pesole G."/>
            <person name="Laucou V."/>
            <person name="Chatelet P."/>
            <person name="Merdinoglu D."/>
            <person name="Delledonne M."/>
            <person name="Pezzotti M."/>
            <person name="Lecharny A."/>
            <person name="Scarpelli C."/>
            <person name="Artiguenave F."/>
            <person name="Pe M.E."/>
            <person name="Valle G."/>
            <person name="Morgante M."/>
            <person name="Caboche M."/>
            <person name="Adam-Blondon A.-F."/>
            <person name="Weissenbach J."/>
            <person name="Quetier F."/>
            <person name="Wincker P."/>
        </authorList>
    </citation>
    <scope>NUCLEOTIDE SEQUENCE [LARGE SCALE GENOMIC DNA]</scope>
    <source>
        <strain evidence="4">cv. Pinot noir / PN40024</strain>
    </source>
</reference>
<evidence type="ECO:0000313" key="3">
    <source>
        <dbReference type="EMBL" id="CCB49700.1"/>
    </source>
</evidence>
<dbReference type="InParanoid" id="F6HBT5"/>
<organism evidence="3 4">
    <name type="scientific">Vitis vinifera</name>
    <name type="common">Grape</name>
    <dbReference type="NCBI Taxonomy" id="29760"/>
    <lineage>
        <taxon>Eukaryota</taxon>
        <taxon>Viridiplantae</taxon>
        <taxon>Streptophyta</taxon>
        <taxon>Embryophyta</taxon>
        <taxon>Tracheophyta</taxon>
        <taxon>Spermatophyta</taxon>
        <taxon>Magnoliopsida</taxon>
        <taxon>eudicotyledons</taxon>
        <taxon>Gunneridae</taxon>
        <taxon>Pentapetalae</taxon>
        <taxon>rosids</taxon>
        <taxon>Vitales</taxon>
        <taxon>Vitaceae</taxon>
        <taxon>Viteae</taxon>
        <taxon>Vitis</taxon>
    </lineage>
</organism>
<keyword evidence="4" id="KW-1185">Reference proteome</keyword>
<feature type="region of interest" description="Disordered" evidence="2">
    <location>
        <begin position="1"/>
        <end position="27"/>
    </location>
</feature>
<feature type="compositionally biased region" description="Low complexity" evidence="2">
    <location>
        <begin position="7"/>
        <end position="27"/>
    </location>
</feature>
<accession>F6HBT5</accession>
<dbReference type="Proteomes" id="UP000009183">
    <property type="component" value="Chromosome 9"/>
</dbReference>
<comment type="similarity">
    <text evidence="1">Belongs to the protein kinase superfamily. STE Ser/Thr protein kinase family. STE20 subfamily.</text>
</comment>
<evidence type="ECO:0000256" key="1">
    <source>
        <dbReference type="ARBA" id="ARBA00008874"/>
    </source>
</evidence>
<evidence type="ECO:0000313" key="4">
    <source>
        <dbReference type="Proteomes" id="UP000009183"/>
    </source>
</evidence>
<dbReference type="PANTHER" id="PTHR48014:SF24">
    <property type="entry name" value="PROTEIN KINASE SUPERFAMILY PROTEIN"/>
    <property type="match status" value="1"/>
</dbReference>
<dbReference type="AlphaFoldDB" id="F6HBT5"/>
<dbReference type="STRING" id="29760.F6HBT5"/>
<sequence>MWVLNQPPTISLSSPLPSPSPSEATPSNHQGHFLFSLLNSVLQSNILQRDTILGIMRHLSSSEFIANCAADGGCMPMYTSVAEKSMLEAAHEREKDLLHEVAELQWRLICAQEEIQKFKTENAQV</sequence>
<dbReference type="OrthoDB" id="248923at2759"/>